<dbReference type="GO" id="GO:0016020">
    <property type="term" value="C:membrane"/>
    <property type="evidence" value="ECO:0007669"/>
    <property type="project" value="UniProtKB-SubCell"/>
</dbReference>
<dbReference type="OrthoDB" id="9811701at2"/>
<feature type="transmembrane region" description="Helical" evidence="5">
    <location>
        <begin position="46"/>
        <end position="66"/>
    </location>
</feature>
<dbReference type="PATRIC" id="fig|1610491.3.peg.780"/>
<evidence type="ECO:0000256" key="5">
    <source>
        <dbReference type="SAM" id="Phobius"/>
    </source>
</evidence>
<dbReference type="STRING" id="1610491.AAV94_03660"/>
<dbReference type="InterPro" id="IPR007300">
    <property type="entry name" value="CidB/LrgB"/>
</dbReference>
<comment type="subcellular location">
    <subcellularLocation>
        <location evidence="1">Membrane</location>
        <topology evidence="1">Multi-pass membrane protein</topology>
    </subcellularLocation>
</comment>
<dbReference type="Pfam" id="PF04172">
    <property type="entry name" value="LrgB"/>
    <property type="match status" value="1"/>
</dbReference>
<keyword evidence="4 5" id="KW-0472">Membrane</keyword>
<dbReference type="Proteomes" id="UP000050580">
    <property type="component" value="Unassembled WGS sequence"/>
</dbReference>
<evidence type="ECO:0000313" key="6">
    <source>
        <dbReference type="EMBL" id="KKW68712.1"/>
    </source>
</evidence>
<reference evidence="6 7" key="1">
    <citation type="submission" date="2015-05" db="EMBL/GenBank/DDBJ databases">
        <title>Draft genome sequence of Lampropedia sp. CT6, isolated from the microbial mat of a hot water spring, located at Manikaran, India.</title>
        <authorList>
            <person name="Tripathi C."/>
            <person name="Rani P."/>
            <person name="Mahato N.K."/>
            <person name="Lal R."/>
        </authorList>
    </citation>
    <scope>NUCLEOTIDE SEQUENCE [LARGE SCALE GENOMIC DNA]</scope>
    <source>
        <strain evidence="6 7">CT6</strain>
    </source>
</reference>
<proteinExistence type="predicted"/>
<keyword evidence="7" id="KW-1185">Reference proteome</keyword>
<feature type="transmembrane region" description="Helical" evidence="5">
    <location>
        <begin position="149"/>
        <end position="174"/>
    </location>
</feature>
<keyword evidence="3 5" id="KW-1133">Transmembrane helix</keyword>
<dbReference type="PANTHER" id="PTHR30249:SF0">
    <property type="entry name" value="PLASTIDAL GLYCOLATE_GLYCERATE TRANSLOCATOR 1, CHLOROPLASTIC"/>
    <property type="match status" value="1"/>
</dbReference>
<evidence type="ECO:0000256" key="4">
    <source>
        <dbReference type="ARBA" id="ARBA00023136"/>
    </source>
</evidence>
<gene>
    <name evidence="6" type="ORF">AAV94_03660</name>
</gene>
<organism evidence="6 7">
    <name type="scientific">Lampropedia cohaerens</name>
    <dbReference type="NCBI Taxonomy" id="1610491"/>
    <lineage>
        <taxon>Bacteria</taxon>
        <taxon>Pseudomonadati</taxon>
        <taxon>Pseudomonadota</taxon>
        <taxon>Betaproteobacteria</taxon>
        <taxon>Burkholderiales</taxon>
        <taxon>Comamonadaceae</taxon>
        <taxon>Lampropedia</taxon>
    </lineage>
</organism>
<protein>
    <submittedName>
        <fullName evidence="6">Membrane protein</fullName>
    </submittedName>
</protein>
<evidence type="ECO:0000313" key="7">
    <source>
        <dbReference type="Proteomes" id="UP000050580"/>
    </source>
</evidence>
<evidence type="ECO:0000256" key="1">
    <source>
        <dbReference type="ARBA" id="ARBA00004141"/>
    </source>
</evidence>
<comment type="caution">
    <text evidence="6">The sequence shown here is derived from an EMBL/GenBank/DDBJ whole genome shotgun (WGS) entry which is preliminary data.</text>
</comment>
<feature type="transmembrane region" description="Helical" evidence="5">
    <location>
        <begin position="21"/>
        <end position="39"/>
    </location>
</feature>
<name>A0A0U1Q1U0_9BURK</name>
<accession>A0A0U1Q1U0</accession>
<sequence length="244" mass="25206">MAANAAAVTQWLGQQKAETQSLFWVTVTMLAYGLTMAWYRRSRAHPLMLPVVTGTGIVIALLLMTGTPYDRYFTAVHPLVFLIGPATVALAVPLYGQLARLKAIWWPVTVALAAGCITAIGSAVLIAWIFGGSGQTLVSLAPKSATMPIATSLAAHFGGLVPLAAAAVAITGIAGTMLSGPVLRWLLGPLDDTVHGFALGLSAHAIGTARAFQISDTAGAFAAMAMSLNGLATAILISVALSFY</sequence>
<dbReference type="PANTHER" id="PTHR30249">
    <property type="entry name" value="PUTATIVE SEROTONIN TRANSPORTER"/>
    <property type="match status" value="1"/>
</dbReference>
<feature type="transmembrane region" description="Helical" evidence="5">
    <location>
        <begin position="72"/>
        <end position="92"/>
    </location>
</feature>
<dbReference type="EMBL" id="LBNQ01000015">
    <property type="protein sequence ID" value="KKW68712.1"/>
    <property type="molecule type" value="Genomic_DNA"/>
</dbReference>
<keyword evidence="2 5" id="KW-0812">Transmembrane</keyword>
<dbReference type="AlphaFoldDB" id="A0A0U1Q1U0"/>
<evidence type="ECO:0000256" key="3">
    <source>
        <dbReference type="ARBA" id="ARBA00022989"/>
    </source>
</evidence>
<feature type="transmembrane region" description="Helical" evidence="5">
    <location>
        <begin position="220"/>
        <end position="243"/>
    </location>
</feature>
<evidence type="ECO:0000256" key="2">
    <source>
        <dbReference type="ARBA" id="ARBA00022692"/>
    </source>
</evidence>
<feature type="transmembrane region" description="Helical" evidence="5">
    <location>
        <begin position="104"/>
        <end position="129"/>
    </location>
</feature>